<dbReference type="EMBL" id="JAUSTM010000021">
    <property type="protein sequence ID" value="MDQ0223265.1"/>
    <property type="molecule type" value="Genomic_DNA"/>
</dbReference>
<evidence type="ECO:0000313" key="1">
    <source>
        <dbReference type="EMBL" id="MDQ0223265.1"/>
    </source>
</evidence>
<keyword evidence="2" id="KW-1185">Reference proteome</keyword>
<name>A0ABT9YW24_9STRE</name>
<organism evidence="1 2">
    <name type="scientific">Streptococcus moroccensis</name>
    <dbReference type="NCBI Taxonomy" id="1451356"/>
    <lineage>
        <taxon>Bacteria</taxon>
        <taxon>Bacillati</taxon>
        <taxon>Bacillota</taxon>
        <taxon>Bacilli</taxon>
        <taxon>Lactobacillales</taxon>
        <taxon>Streptococcaceae</taxon>
        <taxon>Streptococcus</taxon>
    </lineage>
</organism>
<dbReference type="Proteomes" id="UP001223079">
    <property type="component" value="Unassembled WGS sequence"/>
</dbReference>
<evidence type="ECO:0000313" key="2">
    <source>
        <dbReference type="Proteomes" id="UP001223079"/>
    </source>
</evidence>
<protein>
    <submittedName>
        <fullName evidence="1">Kynurenine formamidase</fullName>
    </submittedName>
</protein>
<sequence>MLKNEGVLHEEYYLLSQDIVQIEVMANLDQVSATGSLIIISFPYWEKVTGSPVRAISISS</sequence>
<comment type="caution">
    <text evidence="1">The sequence shown here is derived from an EMBL/GenBank/DDBJ whole genome shotgun (WGS) entry which is preliminary data.</text>
</comment>
<dbReference type="Gene3D" id="3.50.30.50">
    <property type="entry name" value="Putative cyclase"/>
    <property type="match status" value="1"/>
</dbReference>
<proteinExistence type="predicted"/>
<accession>A0ABT9YW24</accession>
<dbReference type="SUPFAM" id="SSF102198">
    <property type="entry name" value="Putative cyclase"/>
    <property type="match status" value="1"/>
</dbReference>
<reference evidence="1 2" key="1">
    <citation type="submission" date="2023-07" db="EMBL/GenBank/DDBJ databases">
        <title>Genomic Encyclopedia of Type Strains, Phase IV (KMG-IV): sequencing the most valuable type-strain genomes for metagenomic binning, comparative biology and taxonomic classification.</title>
        <authorList>
            <person name="Goeker M."/>
        </authorList>
    </citation>
    <scope>NUCLEOTIDE SEQUENCE [LARGE SCALE GENOMIC DNA]</scope>
    <source>
        <strain evidence="1 2">DSM 105143</strain>
    </source>
</reference>
<dbReference type="InterPro" id="IPR037175">
    <property type="entry name" value="KFase_sf"/>
</dbReference>
<gene>
    <name evidence="1" type="ORF">J2S23_001840</name>
</gene>